<evidence type="ECO:0000256" key="1">
    <source>
        <dbReference type="SAM" id="MobiDB-lite"/>
    </source>
</evidence>
<protein>
    <recommendedName>
        <fullName evidence="4">Lipoprotein</fullName>
    </recommendedName>
</protein>
<reference evidence="2 3" key="2">
    <citation type="journal article" date="2010" name="Stand. Genomic Sci.">
        <title>Complete genome sequence of Gordonia bronchialis type strain (3410).</title>
        <authorList>
            <person name="Ivanova N."/>
            <person name="Sikorski J."/>
            <person name="Jando M."/>
            <person name="Lapidus A."/>
            <person name="Nolan M."/>
            <person name="Lucas S."/>
            <person name="Del Rio T.G."/>
            <person name="Tice H."/>
            <person name="Copeland A."/>
            <person name="Cheng J.F."/>
            <person name="Chen F."/>
            <person name="Bruce D."/>
            <person name="Goodwin L."/>
            <person name="Pitluck S."/>
            <person name="Mavromatis K."/>
            <person name="Ovchinnikova G."/>
            <person name="Pati A."/>
            <person name="Chen A."/>
            <person name="Palaniappan K."/>
            <person name="Land M."/>
            <person name="Hauser L."/>
            <person name="Chang Y.J."/>
            <person name="Jeffries C.D."/>
            <person name="Chain P."/>
            <person name="Saunders E."/>
            <person name="Han C."/>
            <person name="Detter J.C."/>
            <person name="Brettin T."/>
            <person name="Rohde M."/>
            <person name="Goker M."/>
            <person name="Bristow J."/>
            <person name="Eisen J.A."/>
            <person name="Markowitz V."/>
            <person name="Hugenholtz P."/>
            <person name="Klenk H.P."/>
            <person name="Kyrpides N.C."/>
        </authorList>
    </citation>
    <scope>NUCLEOTIDE SEQUENCE [LARGE SCALE GENOMIC DNA]</scope>
    <source>
        <strain evidence="3">ATCC 25592 / DSM 43247 / BCRC 13721 / JCM 3198 / KCTC 3076 / NBRC 16047 / NCTC 10667</strain>
    </source>
</reference>
<dbReference type="STRING" id="526226.Gbro_1528"/>
<feature type="region of interest" description="Disordered" evidence="1">
    <location>
        <begin position="207"/>
        <end position="238"/>
    </location>
</feature>
<dbReference type="eggNOG" id="ENOG5033V4K">
    <property type="taxonomic scope" value="Bacteria"/>
</dbReference>
<reference evidence="3" key="1">
    <citation type="submission" date="2009-10" db="EMBL/GenBank/DDBJ databases">
        <title>The complete chromosome of Gordonia bronchialis DSM 43247.</title>
        <authorList>
            <consortium name="US DOE Joint Genome Institute (JGI-PGF)"/>
            <person name="Lucas S."/>
            <person name="Copeland A."/>
            <person name="Lapidus A."/>
            <person name="Glavina del Rio T."/>
            <person name="Dalin E."/>
            <person name="Tice H."/>
            <person name="Bruce D."/>
            <person name="Goodwin L."/>
            <person name="Pitluck S."/>
            <person name="Kyrpides N."/>
            <person name="Mavromatis K."/>
            <person name="Ivanova N."/>
            <person name="Ovchinnikova G."/>
            <person name="Saunders E."/>
            <person name="Brettin T."/>
            <person name="Detter J.C."/>
            <person name="Han C."/>
            <person name="Larimer F."/>
            <person name="Land M."/>
            <person name="Hauser L."/>
            <person name="Markowitz V."/>
            <person name="Cheng J.-F."/>
            <person name="Hugenholtz P."/>
            <person name="Woyke T."/>
            <person name="Wu D."/>
            <person name="Jando M."/>
            <person name="Schneider S."/>
            <person name="Goeker M."/>
            <person name="Klenk H.-P."/>
            <person name="Eisen J.A."/>
        </authorList>
    </citation>
    <scope>NUCLEOTIDE SEQUENCE [LARGE SCALE GENOMIC DNA]</scope>
    <source>
        <strain evidence="3">ATCC 25592 / DSM 43247 / BCRC 13721 / JCM 3198 / KCTC 3076 / NBRC 16047 / NCTC 10667</strain>
    </source>
</reference>
<name>D0L718_GORB4</name>
<feature type="compositionally biased region" description="Low complexity" evidence="1">
    <location>
        <begin position="31"/>
        <end position="48"/>
    </location>
</feature>
<dbReference type="EMBL" id="CP001802">
    <property type="protein sequence ID" value="ACY20803.1"/>
    <property type="molecule type" value="Genomic_DNA"/>
</dbReference>
<dbReference type="OrthoDB" id="4578175at2"/>
<dbReference type="PROSITE" id="PS51257">
    <property type="entry name" value="PROKAR_LIPOPROTEIN"/>
    <property type="match status" value="1"/>
</dbReference>
<dbReference type="AlphaFoldDB" id="D0L718"/>
<feature type="compositionally biased region" description="Acidic residues" evidence="1">
    <location>
        <begin position="211"/>
        <end position="221"/>
    </location>
</feature>
<gene>
    <name evidence="2" type="ordered locus">Gbro_1528</name>
</gene>
<proteinExistence type="predicted"/>
<dbReference type="KEGG" id="gbr:Gbro_1528"/>
<evidence type="ECO:0000313" key="3">
    <source>
        <dbReference type="Proteomes" id="UP000001219"/>
    </source>
</evidence>
<accession>D0L718</accession>
<dbReference type="RefSeq" id="WP_012833371.1">
    <property type="nucleotide sequence ID" value="NC_013441.1"/>
</dbReference>
<evidence type="ECO:0000313" key="2">
    <source>
        <dbReference type="EMBL" id="ACY20803.1"/>
    </source>
</evidence>
<organism evidence="2 3">
    <name type="scientific">Gordonia bronchialis (strain ATCC 25592 / DSM 43247 / BCRC 13721 / JCM 3198 / KCTC 3076 / NBRC 16047 / NCTC 10667)</name>
    <name type="common">Rhodococcus bronchialis</name>
    <dbReference type="NCBI Taxonomy" id="526226"/>
    <lineage>
        <taxon>Bacteria</taxon>
        <taxon>Bacillati</taxon>
        <taxon>Actinomycetota</taxon>
        <taxon>Actinomycetes</taxon>
        <taxon>Mycobacteriales</taxon>
        <taxon>Gordoniaceae</taxon>
        <taxon>Gordonia</taxon>
    </lineage>
</organism>
<dbReference type="Proteomes" id="UP000001219">
    <property type="component" value="Chromosome"/>
</dbReference>
<feature type="compositionally biased region" description="Pro residues" evidence="1">
    <location>
        <begin position="225"/>
        <end position="235"/>
    </location>
</feature>
<evidence type="ECO:0008006" key="4">
    <source>
        <dbReference type="Google" id="ProtNLM"/>
    </source>
</evidence>
<dbReference type="HOGENOM" id="CLU_1233606_0_0_11"/>
<keyword evidence="3" id="KW-1185">Reference proteome</keyword>
<sequence>MTDLPRPILTGVLAFGILAGVAGCGAQHTDTAMSSSTITPTTPATSRTLDPEDCVAQAPQGTIDRGAHNLSFGKGFLRVAIGPTDTTTPAPTGTPAQGITCYEFAKWGPVRPDVPPDSLLFVFKGAGIDGAQIEFLVGELTGGVLPPIGTVRPRVGPLTGPINAQVGVSAEGTYHHSPVCALTITAMSAERAAGSFSCPSAALTDANPLAPDDDVSYDADESSTVPPPPGAPAVPPAVSLTGWFDLRP</sequence>
<feature type="region of interest" description="Disordered" evidence="1">
    <location>
        <begin position="30"/>
        <end position="49"/>
    </location>
</feature>